<dbReference type="EMBL" id="BSDI01000005">
    <property type="protein sequence ID" value="GLH95987.1"/>
    <property type="molecule type" value="Genomic_DNA"/>
</dbReference>
<evidence type="ECO:0000256" key="1">
    <source>
        <dbReference type="ARBA" id="ARBA00022729"/>
    </source>
</evidence>
<comment type="caution">
    <text evidence="3">The sequence shown here is derived from an EMBL/GenBank/DDBJ whole genome shotgun (WGS) entry which is preliminary data.</text>
</comment>
<sequence length="193" mass="20722">MRSGLRRGAVVGATILAMVAPATAAHGAAAAALPSYETWIADVTVVADAAESYLAARLPDTRVRAAIVLDIDNTALVDEYSDSLLLPATAPILEVARQARAAGAAVFFVTNRPEIIEPWTEYNLDEADYPVDGLYTRPTFDFQPVESLKTNARIAIERRGYTIVANIGNNTTDLTGGHAERTFKLPDYDGQLS</sequence>
<name>A0ABQ5QP24_9ACTN</name>
<feature type="signal peptide" evidence="2">
    <location>
        <begin position="1"/>
        <end position="24"/>
    </location>
</feature>
<evidence type="ECO:0000313" key="3">
    <source>
        <dbReference type="EMBL" id="GLH95987.1"/>
    </source>
</evidence>
<dbReference type="Gene3D" id="3.40.50.1000">
    <property type="entry name" value="HAD superfamily/HAD-like"/>
    <property type="match status" value="1"/>
</dbReference>
<dbReference type="SUPFAM" id="SSF56784">
    <property type="entry name" value="HAD-like"/>
    <property type="match status" value="1"/>
</dbReference>
<dbReference type="InterPro" id="IPR005519">
    <property type="entry name" value="Acid_phosphat_B-like"/>
</dbReference>
<evidence type="ECO:0000256" key="2">
    <source>
        <dbReference type="SAM" id="SignalP"/>
    </source>
</evidence>
<dbReference type="Proteomes" id="UP001144280">
    <property type="component" value="Unassembled WGS sequence"/>
</dbReference>
<dbReference type="PANTHER" id="PTHR31284:SF10">
    <property type="entry name" value="ACID PHOSPHATASE-LIKE PROTEIN"/>
    <property type="match status" value="1"/>
</dbReference>
<dbReference type="PANTHER" id="PTHR31284">
    <property type="entry name" value="ACID PHOSPHATASE-LIKE PROTEIN"/>
    <property type="match status" value="1"/>
</dbReference>
<keyword evidence="1 2" id="KW-0732">Signal</keyword>
<dbReference type="InterPro" id="IPR023214">
    <property type="entry name" value="HAD_sf"/>
</dbReference>
<evidence type="ECO:0000313" key="4">
    <source>
        <dbReference type="Proteomes" id="UP001144280"/>
    </source>
</evidence>
<organism evidence="3 4">
    <name type="scientific">Phytohabitans aurantiacus</name>
    <dbReference type="NCBI Taxonomy" id="3016789"/>
    <lineage>
        <taxon>Bacteria</taxon>
        <taxon>Bacillati</taxon>
        <taxon>Actinomycetota</taxon>
        <taxon>Actinomycetes</taxon>
        <taxon>Micromonosporales</taxon>
        <taxon>Micromonosporaceae</taxon>
    </lineage>
</organism>
<proteinExistence type="predicted"/>
<keyword evidence="4" id="KW-1185">Reference proteome</keyword>
<reference evidence="3" key="1">
    <citation type="submission" date="2022-12" db="EMBL/GenBank/DDBJ databases">
        <title>New Phytohabitans aurantiacus sp. RD004123 nov., an actinomycete isolated from soil.</title>
        <authorList>
            <person name="Triningsih D.W."/>
            <person name="Harunari E."/>
            <person name="Igarashi Y."/>
        </authorList>
    </citation>
    <scope>NUCLEOTIDE SEQUENCE</scope>
    <source>
        <strain evidence="3">RD004123</strain>
    </source>
</reference>
<gene>
    <name evidence="3" type="ORF">Pa4123_12600</name>
</gene>
<accession>A0ABQ5QP24</accession>
<feature type="chain" id="PRO_5045237734" evidence="2">
    <location>
        <begin position="25"/>
        <end position="193"/>
    </location>
</feature>
<dbReference type="InterPro" id="IPR036412">
    <property type="entry name" value="HAD-like_sf"/>
</dbReference>
<dbReference type="Pfam" id="PF03767">
    <property type="entry name" value="Acid_phosphat_B"/>
    <property type="match status" value="1"/>
</dbReference>
<protein>
    <submittedName>
        <fullName evidence="3">Acid phosphatase</fullName>
    </submittedName>
</protein>
<dbReference type="RefSeq" id="WP_281893107.1">
    <property type="nucleotide sequence ID" value="NZ_BSDI01000005.1"/>
</dbReference>